<evidence type="ECO:0000256" key="1">
    <source>
        <dbReference type="SAM" id="MobiDB-lite"/>
    </source>
</evidence>
<dbReference type="AlphaFoldDB" id="A0A5B0QBS1"/>
<reference evidence="2 3" key="1">
    <citation type="submission" date="2019-05" db="EMBL/GenBank/DDBJ databases">
        <title>Emergence of the Ug99 lineage of the wheat stem rust pathogen through somatic hybridization.</title>
        <authorList>
            <person name="Li F."/>
            <person name="Upadhyaya N.M."/>
            <person name="Sperschneider J."/>
            <person name="Matny O."/>
            <person name="Nguyen-Phuc H."/>
            <person name="Mago R."/>
            <person name="Raley C."/>
            <person name="Miller M.E."/>
            <person name="Silverstein K.A.T."/>
            <person name="Henningsen E."/>
            <person name="Hirsch C.D."/>
            <person name="Visser B."/>
            <person name="Pretorius Z.A."/>
            <person name="Steffenson B.J."/>
            <person name="Schwessinger B."/>
            <person name="Dodds P.N."/>
            <person name="Figueroa M."/>
        </authorList>
    </citation>
    <scope>NUCLEOTIDE SEQUENCE [LARGE SCALE GENOMIC DNA]</scope>
    <source>
        <strain evidence="2">21-0</strain>
    </source>
</reference>
<organism evidence="2 3">
    <name type="scientific">Puccinia graminis f. sp. tritici</name>
    <dbReference type="NCBI Taxonomy" id="56615"/>
    <lineage>
        <taxon>Eukaryota</taxon>
        <taxon>Fungi</taxon>
        <taxon>Dikarya</taxon>
        <taxon>Basidiomycota</taxon>
        <taxon>Pucciniomycotina</taxon>
        <taxon>Pucciniomycetes</taxon>
        <taxon>Pucciniales</taxon>
        <taxon>Pucciniaceae</taxon>
        <taxon>Puccinia</taxon>
    </lineage>
</organism>
<gene>
    <name evidence="2" type="ORF">PGT21_025716</name>
</gene>
<sequence length="296" mass="32653">MNMLLLRSLNLPKWCLNVFILSWGFITVLNGFPFEKNGQGFFGKCLGYGLCGGIHECHQTRADGTLSHSAAMKGSLRKGGDTSPRITQVPVVNPAAFSGCGTKYRSKSLPNKTARGSSIQSRDGTVGKSRSLTILRKPTSSFSRDSSSLVDSNGSHSALKTLADEQGAGKIIPGNIPSLRSPQWRKSLKPEEEDNHNNNRVLANQKLNESIPGHSRGNLKQGLKESIPDHFHESIEQEPNVSRPDHFHENVKQEPNESMPDHSHESFRGFWEQEPTGQPPATHEAALPGVESWWER</sequence>
<dbReference type="OrthoDB" id="10387385at2759"/>
<dbReference type="EMBL" id="VSWC01000027">
    <property type="protein sequence ID" value="KAA1110565.1"/>
    <property type="molecule type" value="Genomic_DNA"/>
</dbReference>
<evidence type="ECO:0000313" key="3">
    <source>
        <dbReference type="Proteomes" id="UP000324748"/>
    </source>
</evidence>
<proteinExistence type="predicted"/>
<dbReference type="Proteomes" id="UP000324748">
    <property type="component" value="Unassembled WGS sequence"/>
</dbReference>
<feature type="region of interest" description="Disordered" evidence="1">
    <location>
        <begin position="103"/>
        <end position="198"/>
    </location>
</feature>
<feature type="region of interest" description="Disordered" evidence="1">
    <location>
        <begin position="236"/>
        <end position="296"/>
    </location>
</feature>
<keyword evidence="3" id="KW-1185">Reference proteome</keyword>
<name>A0A5B0QBS1_PUCGR</name>
<comment type="caution">
    <text evidence="2">The sequence shown here is derived from an EMBL/GenBank/DDBJ whole genome shotgun (WGS) entry which is preliminary data.</text>
</comment>
<feature type="compositionally biased region" description="Polar residues" evidence="1">
    <location>
        <begin position="108"/>
        <end position="132"/>
    </location>
</feature>
<accession>A0A5B0QBS1</accession>
<feature type="compositionally biased region" description="Basic and acidic residues" evidence="1">
    <location>
        <begin position="243"/>
        <end position="267"/>
    </location>
</feature>
<evidence type="ECO:0000313" key="2">
    <source>
        <dbReference type="EMBL" id="KAA1110565.1"/>
    </source>
</evidence>
<protein>
    <submittedName>
        <fullName evidence="2">Uncharacterized protein</fullName>
    </submittedName>
</protein>
<feature type="compositionally biased region" description="Low complexity" evidence="1">
    <location>
        <begin position="140"/>
        <end position="157"/>
    </location>
</feature>